<dbReference type="PROSITE" id="PS51257">
    <property type="entry name" value="PROKAR_LIPOPROTEIN"/>
    <property type="match status" value="1"/>
</dbReference>
<gene>
    <name evidence="1" type="ORF">CJ240_05805</name>
</gene>
<keyword evidence="2" id="KW-1185">Reference proteome</keyword>
<reference evidence="1 2" key="1">
    <citation type="submission" date="2017-09" db="EMBL/GenBank/DDBJ databases">
        <title>Bacterial strain isolated from the female urinary microbiota.</title>
        <authorList>
            <person name="Thomas-White K."/>
            <person name="Kumar N."/>
            <person name="Forster S."/>
            <person name="Putonti C."/>
            <person name="Lawley T."/>
            <person name="Wolfe A.J."/>
        </authorList>
    </citation>
    <scope>NUCLEOTIDE SEQUENCE [LARGE SCALE GENOMIC DNA]</scope>
    <source>
        <strain evidence="1 2">UMB0744</strain>
    </source>
</reference>
<accession>A0ABX4USL7</accession>
<proteinExistence type="predicted"/>
<dbReference type="Proteomes" id="UP000243201">
    <property type="component" value="Unassembled WGS sequence"/>
</dbReference>
<evidence type="ECO:0000313" key="1">
    <source>
        <dbReference type="EMBL" id="PMB89280.1"/>
    </source>
</evidence>
<evidence type="ECO:0008006" key="3">
    <source>
        <dbReference type="Google" id="ProtNLM"/>
    </source>
</evidence>
<name>A0ABX4USL7_9ACTO</name>
<comment type="caution">
    <text evidence="1">The sequence shown here is derived from an EMBL/GenBank/DDBJ whole genome shotgun (WGS) entry which is preliminary data.</text>
</comment>
<dbReference type="EMBL" id="PNGC01000002">
    <property type="protein sequence ID" value="PMB89280.1"/>
    <property type="molecule type" value="Genomic_DNA"/>
</dbReference>
<evidence type="ECO:0000313" key="2">
    <source>
        <dbReference type="Proteomes" id="UP000243201"/>
    </source>
</evidence>
<protein>
    <recommendedName>
        <fullName evidence="3">DUF732 domain-containing protein</fullName>
    </recommendedName>
</protein>
<organism evidence="1 2">
    <name type="scientific">Varibaculum cambriense</name>
    <dbReference type="NCBI Taxonomy" id="184870"/>
    <lineage>
        <taxon>Bacteria</taxon>
        <taxon>Bacillati</taxon>
        <taxon>Actinomycetota</taxon>
        <taxon>Actinomycetes</taxon>
        <taxon>Actinomycetales</taxon>
        <taxon>Actinomycetaceae</taxon>
        <taxon>Varibaculum</taxon>
    </lineage>
</organism>
<dbReference type="RefSeq" id="WP_102184326.1">
    <property type="nucleotide sequence ID" value="NZ_JAHAIW010000014.1"/>
</dbReference>
<sequence length="131" mass="14421">MLVKRLLAVVVFCGVVFGLTGCGEPEPMNDGEAAQMIGKELDNPPRDSFPAVRAEAAEICVLLREGIRERGIAKDNDAALVEDLRLVYGQDSSDNFVFENSEFDTSFVITGKDAIKFVNIVRKWQCPDTLP</sequence>